<feature type="transmembrane region" description="Helical" evidence="1">
    <location>
        <begin position="582"/>
        <end position="605"/>
    </location>
</feature>
<dbReference type="Pfam" id="PF11992">
    <property type="entry name" value="TgpA_N"/>
    <property type="match status" value="1"/>
</dbReference>
<keyword evidence="4" id="KW-1185">Reference proteome</keyword>
<feature type="transmembrane region" description="Helical" evidence="1">
    <location>
        <begin position="153"/>
        <end position="174"/>
    </location>
</feature>
<proteinExistence type="predicted"/>
<dbReference type="InterPro" id="IPR052901">
    <property type="entry name" value="Bact_TGase-like"/>
</dbReference>
<dbReference type="InterPro" id="IPR021878">
    <property type="entry name" value="TgpA_N"/>
</dbReference>
<protein>
    <submittedName>
        <fullName evidence="3">Transglutaminase domain-containing protein</fullName>
    </submittedName>
</protein>
<dbReference type="AlphaFoldDB" id="A0A7Y0Q3G8"/>
<organism evidence="3 4">
    <name type="scientific">Sulfobacillus harzensis</name>
    <dbReference type="NCBI Taxonomy" id="2729629"/>
    <lineage>
        <taxon>Bacteria</taxon>
        <taxon>Bacillati</taxon>
        <taxon>Bacillota</taxon>
        <taxon>Clostridia</taxon>
        <taxon>Eubacteriales</taxon>
        <taxon>Clostridiales Family XVII. Incertae Sedis</taxon>
        <taxon>Sulfobacillus</taxon>
    </lineage>
</organism>
<name>A0A7Y0Q3G8_9FIRM</name>
<reference evidence="3 4" key="1">
    <citation type="submission" date="2020-04" db="EMBL/GenBank/DDBJ databases">
        <authorList>
            <person name="Zhang R."/>
            <person name="Schippers A."/>
        </authorList>
    </citation>
    <scope>NUCLEOTIDE SEQUENCE [LARGE SCALE GENOMIC DNA]</scope>
    <source>
        <strain evidence="3 4">DSM 109850</strain>
    </source>
</reference>
<dbReference type="PANTHER" id="PTHR42736">
    <property type="entry name" value="PROTEIN-GLUTAMINE GAMMA-GLUTAMYLTRANSFERASE"/>
    <property type="match status" value="1"/>
</dbReference>
<comment type="caution">
    <text evidence="3">The sequence shown here is derived from an EMBL/GenBank/DDBJ whole genome shotgun (WGS) entry which is preliminary data.</text>
</comment>
<evidence type="ECO:0000313" key="3">
    <source>
        <dbReference type="EMBL" id="NMP22174.1"/>
    </source>
</evidence>
<dbReference type="SUPFAM" id="SSF54001">
    <property type="entry name" value="Cysteine proteinases"/>
    <property type="match status" value="1"/>
</dbReference>
<sequence length="695" mass="75805">MKALIPLLLGAWLTALFWPYAHAGGYLHPAILALTPLLLSTAELWPHWALRVLHWAMVLWGELALAWNVAAPWHLLGQVIGGGVRKLLELPIQDWNQLSAHLAAPLILAGGFLGWLLFRQCRGYRQAIALAVLGAFIIAVNHVFWQLPGNGPLAAYLLLSGAILAVFHNQRLAAGAYRLPRPKTHYVLWGVALAAPVAIGFQMPAQAATDPLGLFSGASVLARLSGGGTAITGYGAGVTNIGHSLTASRAPVFIAKTAKPEYWQAAIYTHFNGSSWSNTGPVSSYDAIPSNESSLLPLIAAPFAGSLMTETVHATIVDASSTPLTTLFYAGTPTKFSVEATVHPRSERFRAQGVSRYSLSALMPDYGATGLATTPFTSPPPGLAADLQIPANESPQVKKLALRVTRGTVGPWQAANAIKHYLDTHYRYSYHVTPASGNVVNHFLFVDRQGYCDQFSTTFIMMMRALKVPARWVVGYAPGTWDPTKHGYMVRAVDAHSWAEIWIKGQGWVPFDPTPGFHFTLNTVSPAGQRPIITPAGVLSHPTNTAKPPNLKPAAAPHIHHPGGPSGVTVTKQHRAKPKVALLVRLTVAAIVAAIILAGIGLARWKNRLPLEAKIWRQMQGHAHRKLGIRVPIAQSPRQWGKAWVRYFPEDAQEVWPMVLLMEAAFYRHKPLDARERETLHSLWMELKRSRRRGA</sequence>
<dbReference type="InterPro" id="IPR038765">
    <property type="entry name" value="Papain-like_cys_pep_sf"/>
</dbReference>
<dbReference type="Proteomes" id="UP000533476">
    <property type="component" value="Unassembled WGS sequence"/>
</dbReference>
<feature type="domain" description="Transglutaminase-like" evidence="2">
    <location>
        <begin position="444"/>
        <end position="515"/>
    </location>
</feature>
<accession>A0A7Y0Q3G8</accession>
<keyword evidence="1" id="KW-0472">Membrane</keyword>
<keyword evidence="1" id="KW-0812">Transmembrane</keyword>
<dbReference type="RefSeq" id="WP_169098231.1">
    <property type="nucleotide sequence ID" value="NZ_JABBVZ010000018.1"/>
</dbReference>
<feature type="transmembrane region" description="Helical" evidence="1">
    <location>
        <begin position="186"/>
        <end position="205"/>
    </location>
</feature>
<keyword evidence="1" id="KW-1133">Transmembrane helix</keyword>
<dbReference type="Gene3D" id="3.10.620.30">
    <property type="match status" value="1"/>
</dbReference>
<evidence type="ECO:0000313" key="4">
    <source>
        <dbReference type="Proteomes" id="UP000533476"/>
    </source>
</evidence>
<feature type="transmembrane region" description="Helical" evidence="1">
    <location>
        <begin position="127"/>
        <end position="147"/>
    </location>
</feature>
<dbReference type="PANTHER" id="PTHR42736:SF1">
    <property type="entry name" value="PROTEIN-GLUTAMINE GAMMA-GLUTAMYLTRANSFERASE"/>
    <property type="match status" value="1"/>
</dbReference>
<gene>
    <name evidence="3" type="ORF">HIJ39_07390</name>
</gene>
<dbReference type="SMART" id="SM00460">
    <property type="entry name" value="TGc"/>
    <property type="match status" value="1"/>
</dbReference>
<evidence type="ECO:0000259" key="2">
    <source>
        <dbReference type="SMART" id="SM00460"/>
    </source>
</evidence>
<dbReference type="Pfam" id="PF01841">
    <property type="entry name" value="Transglut_core"/>
    <property type="match status" value="1"/>
</dbReference>
<evidence type="ECO:0000256" key="1">
    <source>
        <dbReference type="SAM" id="Phobius"/>
    </source>
</evidence>
<dbReference type="EMBL" id="JABBVZ010000018">
    <property type="protein sequence ID" value="NMP22174.1"/>
    <property type="molecule type" value="Genomic_DNA"/>
</dbReference>
<dbReference type="InterPro" id="IPR002931">
    <property type="entry name" value="Transglutaminase-like"/>
</dbReference>
<feature type="transmembrane region" description="Helical" evidence="1">
    <location>
        <begin position="98"/>
        <end position="118"/>
    </location>
</feature>